<reference evidence="2" key="1">
    <citation type="submission" date="2020-02" db="EMBL/GenBank/DDBJ databases">
        <authorList>
            <person name="Meier V. D."/>
        </authorList>
    </citation>
    <scope>NUCLEOTIDE SEQUENCE</scope>
    <source>
        <strain evidence="2">AVDCRST_MAG05</strain>
    </source>
</reference>
<protein>
    <submittedName>
        <fullName evidence="2">Uncharacterized protein</fullName>
    </submittedName>
</protein>
<evidence type="ECO:0000256" key="1">
    <source>
        <dbReference type="SAM" id="MobiDB-lite"/>
    </source>
</evidence>
<name>A0A6J4SNL1_9ACTN</name>
<feature type="compositionally biased region" description="Basic residues" evidence="1">
    <location>
        <begin position="207"/>
        <end position="217"/>
    </location>
</feature>
<gene>
    <name evidence="2" type="ORF">AVDCRST_MAG05-2344</name>
</gene>
<feature type="non-terminal residue" evidence="2">
    <location>
        <position position="1"/>
    </location>
</feature>
<feature type="non-terminal residue" evidence="2">
    <location>
        <position position="217"/>
    </location>
</feature>
<proteinExistence type="predicted"/>
<sequence length="217" mass="23059">AAGRRPHDVPPGAGRDPFLLRGDGGRRRGAKRRRRPHARPRALPRRGGDAGADALREGHRDPPGDALLPRPAQGGHRHHVREPQVREGTGRGRGQRLPAQERLRRPPRRRGPRGGPRPRGRRRRRGDAKGAAGEGGGGLGGDALGQAAGDPAAGGPRPPQRPHSLLAAHLGGHRQAPPGKRLRADGRPLPRRGGQGGALAGLDHHRGDHRRGRRGGL</sequence>
<accession>A0A6J4SNL1</accession>
<feature type="compositionally biased region" description="Basic residues" evidence="1">
    <location>
        <begin position="27"/>
        <end position="44"/>
    </location>
</feature>
<evidence type="ECO:0000313" key="2">
    <source>
        <dbReference type="EMBL" id="CAA9499384.1"/>
    </source>
</evidence>
<feature type="compositionally biased region" description="Low complexity" evidence="1">
    <location>
        <begin position="144"/>
        <end position="155"/>
    </location>
</feature>
<feature type="compositionally biased region" description="Basic residues" evidence="1">
    <location>
        <begin position="105"/>
        <end position="126"/>
    </location>
</feature>
<dbReference type="AlphaFoldDB" id="A0A6J4SNL1"/>
<feature type="compositionally biased region" description="Basic and acidic residues" evidence="1">
    <location>
        <begin position="54"/>
        <end position="63"/>
    </location>
</feature>
<organism evidence="2">
    <name type="scientific">uncultured Rubrobacteraceae bacterium</name>
    <dbReference type="NCBI Taxonomy" id="349277"/>
    <lineage>
        <taxon>Bacteria</taxon>
        <taxon>Bacillati</taxon>
        <taxon>Actinomycetota</taxon>
        <taxon>Rubrobacteria</taxon>
        <taxon>Rubrobacterales</taxon>
        <taxon>Rubrobacteraceae</taxon>
        <taxon>environmental samples</taxon>
    </lineage>
</organism>
<dbReference type="EMBL" id="CADCVM010000250">
    <property type="protein sequence ID" value="CAA9499384.1"/>
    <property type="molecule type" value="Genomic_DNA"/>
</dbReference>
<feature type="compositionally biased region" description="Basic and acidic residues" evidence="1">
    <location>
        <begin position="81"/>
        <end position="90"/>
    </location>
</feature>
<feature type="compositionally biased region" description="Gly residues" evidence="1">
    <location>
        <begin position="132"/>
        <end position="143"/>
    </location>
</feature>
<feature type="region of interest" description="Disordered" evidence="1">
    <location>
        <begin position="1"/>
        <end position="217"/>
    </location>
</feature>